<evidence type="ECO:0000256" key="9">
    <source>
        <dbReference type="ARBA" id="ARBA00022932"/>
    </source>
</evidence>
<accession>A0A2A8CW76</accession>
<dbReference type="Gene3D" id="3.30.70.270">
    <property type="match status" value="1"/>
</dbReference>
<dbReference type="SUPFAM" id="SSF56672">
    <property type="entry name" value="DNA/RNA polymerases"/>
    <property type="match status" value="1"/>
</dbReference>
<dbReference type="GO" id="GO:0042276">
    <property type="term" value="P:error-prone translesion synthesis"/>
    <property type="evidence" value="ECO:0007669"/>
    <property type="project" value="TreeGrafter"/>
</dbReference>
<evidence type="ECO:0000256" key="3">
    <source>
        <dbReference type="ARBA" id="ARBA00022679"/>
    </source>
</evidence>
<dbReference type="PROSITE" id="PS50173">
    <property type="entry name" value="UMUC"/>
    <property type="match status" value="1"/>
</dbReference>
<evidence type="ECO:0000259" key="13">
    <source>
        <dbReference type="PROSITE" id="PS50173"/>
    </source>
</evidence>
<feature type="domain" description="UmuC" evidence="13">
    <location>
        <begin position="1"/>
        <end position="177"/>
    </location>
</feature>
<keyword evidence="8 12" id="KW-0460">Magnesium</keyword>
<dbReference type="FunFam" id="3.30.1490.100:FF:000004">
    <property type="entry name" value="DNA polymerase IV"/>
    <property type="match status" value="1"/>
</dbReference>
<evidence type="ECO:0000313" key="15">
    <source>
        <dbReference type="Proteomes" id="UP000220102"/>
    </source>
</evidence>
<dbReference type="GO" id="GO:0009432">
    <property type="term" value="P:SOS response"/>
    <property type="evidence" value="ECO:0007669"/>
    <property type="project" value="TreeGrafter"/>
</dbReference>
<dbReference type="Gene3D" id="3.30.1490.100">
    <property type="entry name" value="DNA polymerase, Y-family, little finger domain"/>
    <property type="match status" value="1"/>
</dbReference>
<sequence>MDAFYASVEQRDFPDQYAGKPIAVGGRPPRGVVMTASYEARPYGVHSAQPSAEAKRLCPDLIFVKARMDVYREVSRDIRAIFERYTDLIEPLSLDEAYLDVTEPKQGPPSGTLIARQIREAIAEETGLTASAGVAPSKFLAKVASDRNKPDGLTVVTPDDVMSFIAALEIQTFHGVGPVTAQRMRNLGIHTGADLQAVDESDLVKHFGRRGHFFYRIAHGRDTRPVRPNRTRKSVGAERTFRDDIAEPEVMMERLEPLAERVMRRIERAERRGRTVTLKMKSFRHEVSTRQVTLDRFVRSQSDLLAIARRLLHDPHPPEEPVRLLGLSVSNLTDPEAEVFAVQMELPFP</sequence>
<evidence type="ECO:0000256" key="11">
    <source>
        <dbReference type="ARBA" id="ARBA00049244"/>
    </source>
</evidence>
<feature type="binding site" evidence="12">
    <location>
        <position position="95"/>
    </location>
    <ligand>
        <name>Mg(2+)</name>
        <dbReference type="ChEBI" id="CHEBI:18420"/>
    </ligand>
</feature>
<comment type="catalytic activity">
    <reaction evidence="11 12">
        <text>DNA(n) + a 2'-deoxyribonucleoside 5'-triphosphate = DNA(n+1) + diphosphate</text>
        <dbReference type="Rhea" id="RHEA:22508"/>
        <dbReference type="Rhea" id="RHEA-COMP:17339"/>
        <dbReference type="Rhea" id="RHEA-COMP:17340"/>
        <dbReference type="ChEBI" id="CHEBI:33019"/>
        <dbReference type="ChEBI" id="CHEBI:61560"/>
        <dbReference type="ChEBI" id="CHEBI:173112"/>
        <dbReference type="EC" id="2.7.7.7"/>
    </reaction>
</comment>
<dbReference type="EMBL" id="PDEQ01000007">
    <property type="protein sequence ID" value="PEN12648.1"/>
    <property type="molecule type" value="Genomic_DNA"/>
</dbReference>
<keyword evidence="6 12" id="KW-0479">Metal-binding</keyword>
<comment type="cofactor">
    <cofactor evidence="12">
        <name>Mg(2+)</name>
        <dbReference type="ChEBI" id="CHEBI:18420"/>
    </cofactor>
    <text evidence="12">Binds 2 magnesium ions per subunit.</text>
</comment>
<dbReference type="PANTHER" id="PTHR11076">
    <property type="entry name" value="DNA REPAIR POLYMERASE UMUC / TRANSFERASE FAMILY MEMBER"/>
    <property type="match status" value="1"/>
</dbReference>
<dbReference type="Gene3D" id="3.40.1170.60">
    <property type="match status" value="1"/>
</dbReference>
<keyword evidence="10 12" id="KW-0234">DNA repair</keyword>
<dbReference type="GO" id="GO:0003887">
    <property type="term" value="F:DNA-directed DNA polymerase activity"/>
    <property type="evidence" value="ECO:0007669"/>
    <property type="project" value="UniProtKB-UniRule"/>
</dbReference>
<gene>
    <name evidence="12" type="primary">dinB</name>
    <name evidence="14" type="ORF">CRI94_14130</name>
</gene>
<dbReference type="InterPro" id="IPR022880">
    <property type="entry name" value="DNApol_IV"/>
</dbReference>
<feature type="active site" evidence="12">
    <location>
        <position position="96"/>
    </location>
</feature>
<comment type="subcellular location">
    <subcellularLocation>
        <location evidence="12">Cytoplasm</location>
    </subcellularLocation>
</comment>
<dbReference type="Gene3D" id="1.10.150.20">
    <property type="entry name" value="5' to 3' exonuclease, C-terminal subdomain"/>
    <property type="match status" value="1"/>
</dbReference>
<dbReference type="GO" id="GO:0000287">
    <property type="term" value="F:magnesium ion binding"/>
    <property type="evidence" value="ECO:0007669"/>
    <property type="project" value="UniProtKB-UniRule"/>
</dbReference>
<dbReference type="NCBIfam" id="NF002677">
    <property type="entry name" value="PRK02406.1"/>
    <property type="match status" value="1"/>
</dbReference>
<comment type="subunit">
    <text evidence="12">Monomer.</text>
</comment>
<evidence type="ECO:0000256" key="1">
    <source>
        <dbReference type="ARBA" id="ARBA00010945"/>
    </source>
</evidence>
<proteinExistence type="inferred from homology"/>
<dbReference type="Proteomes" id="UP000220102">
    <property type="component" value="Unassembled WGS sequence"/>
</dbReference>
<keyword evidence="15" id="KW-1185">Reference proteome</keyword>
<dbReference type="CDD" id="cd03586">
    <property type="entry name" value="PolY_Pol_IV_kappa"/>
    <property type="match status" value="1"/>
</dbReference>
<comment type="caution">
    <text evidence="14">The sequence shown here is derived from an EMBL/GenBank/DDBJ whole genome shotgun (WGS) entry which is preliminary data.</text>
</comment>
<dbReference type="InterPro" id="IPR043128">
    <property type="entry name" value="Rev_trsase/Diguanyl_cyclase"/>
</dbReference>
<dbReference type="InterPro" id="IPR043502">
    <property type="entry name" value="DNA/RNA_pol_sf"/>
</dbReference>
<reference evidence="14 15" key="1">
    <citation type="submission" date="2017-10" db="EMBL/GenBank/DDBJ databases">
        <title>Draft genome of Longibacter Salinarum.</title>
        <authorList>
            <person name="Goh K.M."/>
            <person name="Shamsir M.S."/>
            <person name="Lim S.W."/>
        </authorList>
    </citation>
    <scope>NUCLEOTIDE SEQUENCE [LARGE SCALE GENOMIC DNA]</scope>
    <source>
        <strain evidence="14 15">KCTC 52045</strain>
    </source>
</reference>
<dbReference type="SUPFAM" id="SSF100879">
    <property type="entry name" value="Lesion bypass DNA polymerase (Y-family), little finger domain"/>
    <property type="match status" value="1"/>
</dbReference>
<organism evidence="14 15">
    <name type="scientific">Longibacter salinarum</name>
    <dbReference type="NCBI Taxonomy" id="1850348"/>
    <lineage>
        <taxon>Bacteria</taxon>
        <taxon>Pseudomonadati</taxon>
        <taxon>Rhodothermota</taxon>
        <taxon>Rhodothermia</taxon>
        <taxon>Rhodothermales</taxon>
        <taxon>Salisaetaceae</taxon>
        <taxon>Longibacter</taxon>
    </lineage>
</organism>
<dbReference type="HAMAP" id="MF_01113">
    <property type="entry name" value="DNApol_IV"/>
    <property type="match status" value="1"/>
</dbReference>
<protein>
    <recommendedName>
        <fullName evidence="12">DNA polymerase IV</fullName>
        <shortName evidence="12">Pol IV</shortName>
        <ecNumber evidence="12">2.7.7.7</ecNumber>
    </recommendedName>
</protein>
<dbReference type="PANTHER" id="PTHR11076:SF33">
    <property type="entry name" value="DNA POLYMERASE KAPPA"/>
    <property type="match status" value="1"/>
</dbReference>
<dbReference type="Pfam" id="PF00817">
    <property type="entry name" value="IMS"/>
    <property type="match status" value="1"/>
</dbReference>
<dbReference type="EC" id="2.7.7.7" evidence="12"/>
<comment type="similarity">
    <text evidence="1 12">Belongs to the DNA polymerase type-Y family.</text>
</comment>
<dbReference type="InterPro" id="IPR017961">
    <property type="entry name" value="DNA_pol_Y-fam_little_finger"/>
</dbReference>
<dbReference type="GO" id="GO:0003684">
    <property type="term" value="F:damaged DNA binding"/>
    <property type="evidence" value="ECO:0007669"/>
    <property type="project" value="InterPro"/>
</dbReference>
<keyword evidence="7 12" id="KW-0227">DNA damage</keyword>
<dbReference type="InterPro" id="IPR036775">
    <property type="entry name" value="DNA_pol_Y-fam_lit_finger_sf"/>
</dbReference>
<keyword evidence="5 12" id="KW-0235">DNA replication</keyword>
<keyword evidence="12" id="KW-0238">DNA-binding</keyword>
<feature type="site" description="Substrate discrimination" evidence="12">
    <location>
        <position position="5"/>
    </location>
</feature>
<dbReference type="InterPro" id="IPR001126">
    <property type="entry name" value="UmuC"/>
</dbReference>
<dbReference type="AlphaFoldDB" id="A0A2A8CW76"/>
<name>A0A2A8CW76_9BACT</name>
<dbReference type="GO" id="GO:0006261">
    <property type="term" value="P:DNA-templated DNA replication"/>
    <property type="evidence" value="ECO:0007669"/>
    <property type="project" value="UniProtKB-UniRule"/>
</dbReference>
<dbReference type="GO" id="GO:0005829">
    <property type="term" value="C:cytosol"/>
    <property type="evidence" value="ECO:0007669"/>
    <property type="project" value="TreeGrafter"/>
</dbReference>
<comment type="caution">
    <text evidence="12">Lacks conserved residue(s) required for the propagation of feature annotation.</text>
</comment>
<dbReference type="Pfam" id="PF11798">
    <property type="entry name" value="IMS_HHH"/>
    <property type="match status" value="1"/>
</dbReference>
<evidence type="ECO:0000256" key="4">
    <source>
        <dbReference type="ARBA" id="ARBA00022695"/>
    </source>
</evidence>
<keyword evidence="9 12" id="KW-0239">DNA-directed DNA polymerase</keyword>
<evidence type="ECO:0000256" key="5">
    <source>
        <dbReference type="ARBA" id="ARBA00022705"/>
    </source>
</evidence>
<evidence type="ECO:0000256" key="7">
    <source>
        <dbReference type="ARBA" id="ARBA00022763"/>
    </source>
</evidence>
<dbReference type="InterPro" id="IPR024728">
    <property type="entry name" value="PolY_HhH_motif"/>
</dbReference>
<evidence type="ECO:0000256" key="2">
    <source>
        <dbReference type="ARBA" id="ARBA00022457"/>
    </source>
</evidence>
<dbReference type="OrthoDB" id="9808813at2"/>
<evidence type="ECO:0000256" key="6">
    <source>
        <dbReference type="ARBA" id="ARBA00022723"/>
    </source>
</evidence>
<evidence type="ECO:0000256" key="10">
    <source>
        <dbReference type="ARBA" id="ARBA00023204"/>
    </source>
</evidence>
<evidence type="ECO:0000256" key="8">
    <source>
        <dbReference type="ARBA" id="ARBA00022842"/>
    </source>
</evidence>
<dbReference type="GO" id="GO:0006281">
    <property type="term" value="P:DNA repair"/>
    <property type="evidence" value="ECO:0007669"/>
    <property type="project" value="UniProtKB-UniRule"/>
</dbReference>
<comment type="function">
    <text evidence="12">Poorly processive, error-prone DNA polymerase involved in untargeted mutagenesis. Copies undamaged DNA at stalled replication forks, which arise in vivo from mismatched or misaligned primer ends. These misaligned primers can be extended by PolIV. Exhibits no 3'-5' exonuclease (proofreading) activity. May be involved in translesional synthesis, in conjunction with the beta clamp from PolIII.</text>
</comment>
<evidence type="ECO:0000313" key="14">
    <source>
        <dbReference type="EMBL" id="PEN12648.1"/>
    </source>
</evidence>
<keyword evidence="4 12" id="KW-0548">Nucleotidyltransferase</keyword>
<keyword evidence="12" id="KW-0963">Cytoplasm</keyword>
<keyword evidence="2 12" id="KW-0515">Mutator protein</keyword>
<dbReference type="Pfam" id="PF11799">
    <property type="entry name" value="IMS_C"/>
    <property type="match status" value="1"/>
</dbReference>
<dbReference type="InterPro" id="IPR050116">
    <property type="entry name" value="DNA_polymerase-Y"/>
</dbReference>
<keyword evidence="3 12" id="KW-0808">Transferase</keyword>
<evidence type="ECO:0000256" key="12">
    <source>
        <dbReference type="HAMAP-Rule" id="MF_01113"/>
    </source>
</evidence>